<proteinExistence type="predicted"/>
<organism evidence="2 3">
    <name type="scientific">Blastomyces silverae</name>
    <dbReference type="NCBI Taxonomy" id="2060906"/>
    <lineage>
        <taxon>Eukaryota</taxon>
        <taxon>Fungi</taxon>
        <taxon>Dikarya</taxon>
        <taxon>Ascomycota</taxon>
        <taxon>Pezizomycotina</taxon>
        <taxon>Eurotiomycetes</taxon>
        <taxon>Eurotiomycetidae</taxon>
        <taxon>Onygenales</taxon>
        <taxon>Ajellomycetaceae</taxon>
        <taxon>Blastomyces</taxon>
    </lineage>
</organism>
<feature type="domain" description="F-box" evidence="1">
    <location>
        <begin position="105"/>
        <end position="156"/>
    </location>
</feature>
<protein>
    <recommendedName>
        <fullName evidence="1">F-box domain-containing protein</fullName>
    </recommendedName>
</protein>
<sequence length="474" mass="54627">MSETAHYIVMSPVQYTNHINITSDQYHKYPASARTARIILARRRLHLAHHCRFVVQLRDAGREIQSSNRQGKGCVSQEKPLVLSSLTKKFACGRSDDDIPPVVTSSCWDRLPVEILITIFGRCRLQDVVNLRLASRAFSTLIDAHERAISREYLRLRRHGSLPSPINELRKYTRDPEDDVILLSDLFPPPKVENSTQYAYSFRYLWSLRRRQEVCSKLAQYLAESVLERYLRDPTHKATFTSKKDLQACHESGTAQLQFKLTPLMFYTLFFLETYAQARHELQSKLYATYKAGRLPVAIQPIDRTLMFRKLQAKIVSSPPFTNTPTLVSTHHCIRLLVTYLQFALSPEPPFHMPCDPWISMLLTTSGLGRIAEFFAAEKGRGNNQRSMRKEFMRNMQADWDASRNDERASKVYGSGEESRRPPSVQEIWFEAATNEMKNRGVLPHKTEDWMLVREGMKISIGCRHCVGEEGWLA</sequence>
<comment type="caution">
    <text evidence="2">The sequence shown here is derived from an EMBL/GenBank/DDBJ whole genome shotgun (WGS) entry which is preliminary data.</text>
</comment>
<dbReference type="CDD" id="cd09917">
    <property type="entry name" value="F-box_SF"/>
    <property type="match status" value="1"/>
</dbReference>
<dbReference type="Proteomes" id="UP000053573">
    <property type="component" value="Unassembled WGS sequence"/>
</dbReference>
<reference evidence="3" key="1">
    <citation type="journal article" date="2015" name="PLoS Genet.">
        <title>The dynamic genome and transcriptome of the human fungal pathogen Blastomyces and close relative Emmonsia.</title>
        <authorList>
            <person name="Munoz J.F."/>
            <person name="Gauthier G.M."/>
            <person name="Desjardins C.A."/>
            <person name="Gallo J.E."/>
            <person name="Holder J."/>
            <person name="Sullivan T.D."/>
            <person name="Marty A.J."/>
            <person name="Carmen J.C."/>
            <person name="Chen Z."/>
            <person name="Ding L."/>
            <person name="Gujja S."/>
            <person name="Magrini V."/>
            <person name="Misas E."/>
            <person name="Mitreva M."/>
            <person name="Priest M."/>
            <person name="Saif S."/>
            <person name="Whiston E.A."/>
            <person name="Young S."/>
            <person name="Zeng Q."/>
            <person name="Goldman W.E."/>
            <person name="Mardis E.R."/>
            <person name="Taylor J.W."/>
            <person name="McEwen J.G."/>
            <person name="Clay O.K."/>
            <person name="Klein B.S."/>
            <person name="Cuomo C.A."/>
        </authorList>
    </citation>
    <scope>NUCLEOTIDE SEQUENCE [LARGE SCALE GENOMIC DNA]</scope>
    <source>
        <strain evidence="3">UAMH 139</strain>
    </source>
</reference>
<evidence type="ECO:0000259" key="1">
    <source>
        <dbReference type="PROSITE" id="PS50181"/>
    </source>
</evidence>
<gene>
    <name evidence="2" type="ORF">EMPG_12644</name>
</gene>
<dbReference type="AlphaFoldDB" id="A0A0H1BT79"/>
<evidence type="ECO:0000313" key="2">
    <source>
        <dbReference type="EMBL" id="KLJ12301.1"/>
    </source>
</evidence>
<dbReference type="OrthoDB" id="8864979at2759"/>
<accession>A0A0H1BT79</accession>
<name>A0A0H1BT79_9EURO</name>
<dbReference type="SUPFAM" id="SSF81383">
    <property type="entry name" value="F-box domain"/>
    <property type="match status" value="1"/>
</dbReference>
<dbReference type="InterPro" id="IPR036047">
    <property type="entry name" value="F-box-like_dom_sf"/>
</dbReference>
<dbReference type="EMBL" id="LDEV01001030">
    <property type="protein sequence ID" value="KLJ12301.1"/>
    <property type="molecule type" value="Genomic_DNA"/>
</dbReference>
<dbReference type="InterPro" id="IPR001810">
    <property type="entry name" value="F-box_dom"/>
</dbReference>
<keyword evidence="3" id="KW-1185">Reference proteome</keyword>
<dbReference type="Pfam" id="PF12937">
    <property type="entry name" value="F-box-like"/>
    <property type="match status" value="1"/>
</dbReference>
<evidence type="ECO:0000313" key="3">
    <source>
        <dbReference type="Proteomes" id="UP000053573"/>
    </source>
</evidence>
<dbReference type="PROSITE" id="PS50181">
    <property type="entry name" value="FBOX"/>
    <property type="match status" value="1"/>
</dbReference>